<dbReference type="GO" id="GO:0140078">
    <property type="term" value="F:class I DNA-(apurinic or apyrimidinic site) endonuclease activity"/>
    <property type="evidence" value="ECO:0007669"/>
    <property type="project" value="UniProtKB-EC"/>
</dbReference>
<sequence>MVEGHGVHRVAQRHRRLLLGKVFKATSPNGRFAQGAKLIDDRTLSRIEAIGKNLFYFWGDRGDGGKNTTVVHIHFGMSGQFKTAGFGKLEATKNTRLELASESDDIVAHLSAMTVNHGDMEFYDKKVKALGQDPLREDADADLVWEAFKKSRKSVGALLMDQSVIAGLGNIYRAEVLFKAGLHPETPGASIDHETFTNVWQISKDFLRRGVETGSILTVEPQEAKVLGPPWTRRYIYNHSQCGRCGTRVKTWDMAGRTVYACVKCQPLESTLDPPRKKQLAKAKGHVPFVSHCAPEPRKAASALDAALEKASAGEKRNVEHVALVEESTLELAELSRLKVKELKTKLSDLDLPTSGKKEELLKRLVKHRPGKIPFKRRR</sequence>
<dbReference type="Gene3D" id="1.10.8.50">
    <property type="match status" value="1"/>
</dbReference>
<gene>
    <name evidence="11" type="ORF">HKI87_06g43650</name>
</gene>
<evidence type="ECO:0000256" key="5">
    <source>
        <dbReference type="ARBA" id="ARBA00023125"/>
    </source>
</evidence>
<accession>A0AAX4P9Q4</accession>
<evidence type="ECO:0000256" key="7">
    <source>
        <dbReference type="ARBA" id="ARBA00023239"/>
    </source>
</evidence>
<keyword evidence="7" id="KW-0456">Lyase</keyword>
<dbReference type="PROSITE" id="PS50800">
    <property type="entry name" value="SAP"/>
    <property type="match status" value="1"/>
</dbReference>
<evidence type="ECO:0000256" key="9">
    <source>
        <dbReference type="ARBA" id="ARBA00023295"/>
    </source>
</evidence>
<feature type="domain" description="SAP" evidence="10">
    <location>
        <begin position="335"/>
        <end position="369"/>
    </location>
</feature>
<dbReference type="GO" id="GO:0008270">
    <property type="term" value="F:zinc ion binding"/>
    <property type="evidence" value="ECO:0007669"/>
    <property type="project" value="InterPro"/>
</dbReference>
<dbReference type="Gene3D" id="3.20.190.10">
    <property type="entry name" value="MutM-like, N-terminal"/>
    <property type="match status" value="1"/>
</dbReference>
<dbReference type="Pfam" id="PF01149">
    <property type="entry name" value="Fapy_DNA_glyco"/>
    <property type="match status" value="1"/>
</dbReference>
<evidence type="ECO:0000256" key="4">
    <source>
        <dbReference type="ARBA" id="ARBA00022801"/>
    </source>
</evidence>
<dbReference type="EMBL" id="CP151506">
    <property type="protein sequence ID" value="WZN62823.1"/>
    <property type="molecule type" value="Genomic_DNA"/>
</dbReference>
<dbReference type="AlphaFoldDB" id="A0AAX4P9Q4"/>
<dbReference type="GO" id="GO:0006284">
    <property type="term" value="P:base-excision repair"/>
    <property type="evidence" value="ECO:0007669"/>
    <property type="project" value="InterPro"/>
</dbReference>
<evidence type="ECO:0000256" key="3">
    <source>
        <dbReference type="ARBA" id="ARBA00022763"/>
    </source>
</evidence>
<keyword evidence="6" id="KW-0234">DNA repair</keyword>
<keyword evidence="3" id="KW-0227">DNA damage</keyword>
<keyword evidence="9" id="KW-0326">Glycosidase</keyword>
<dbReference type="InterPro" id="IPR010979">
    <property type="entry name" value="Ribosomal_uS13-like_H2TH"/>
</dbReference>
<dbReference type="GO" id="GO:0003684">
    <property type="term" value="F:damaged DNA binding"/>
    <property type="evidence" value="ECO:0007669"/>
    <property type="project" value="InterPro"/>
</dbReference>
<reference evidence="11 12" key="1">
    <citation type="submission" date="2024-03" db="EMBL/GenBank/DDBJ databases">
        <title>Complete genome sequence of the green alga Chloropicon roscoffensis RCC1871.</title>
        <authorList>
            <person name="Lemieux C."/>
            <person name="Pombert J.-F."/>
            <person name="Otis C."/>
            <person name="Turmel M."/>
        </authorList>
    </citation>
    <scope>NUCLEOTIDE SEQUENCE [LARGE SCALE GENOMIC DNA]</scope>
    <source>
        <strain evidence="11 12">RCC1871</strain>
    </source>
</reference>
<dbReference type="SUPFAM" id="SSF57716">
    <property type="entry name" value="Glucocorticoid receptor-like (DNA-binding domain)"/>
    <property type="match status" value="1"/>
</dbReference>
<dbReference type="SUPFAM" id="SSF81624">
    <property type="entry name" value="N-terminal domain of MutM-like DNA repair proteins"/>
    <property type="match status" value="1"/>
</dbReference>
<evidence type="ECO:0000256" key="1">
    <source>
        <dbReference type="ARBA" id="ARBA00009409"/>
    </source>
</evidence>
<protein>
    <recommendedName>
        <fullName evidence="2">DNA-(apurinic or apyrimidinic site) lyase</fullName>
        <ecNumber evidence="2">4.2.99.18</ecNumber>
    </recommendedName>
</protein>
<dbReference type="InterPro" id="IPR015886">
    <property type="entry name" value="H2TH_FPG"/>
</dbReference>
<dbReference type="GO" id="GO:0000703">
    <property type="term" value="F:oxidized pyrimidine nucleobase lesion DNA N-glycosylase activity"/>
    <property type="evidence" value="ECO:0007669"/>
    <property type="project" value="TreeGrafter"/>
</dbReference>
<dbReference type="InterPro" id="IPR036361">
    <property type="entry name" value="SAP_dom_sf"/>
</dbReference>
<keyword evidence="5" id="KW-0238">DNA-binding</keyword>
<evidence type="ECO:0000256" key="2">
    <source>
        <dbReference type="ARBA" id="ARBA00012720"/>
    </source>
</evidence>
<dbReference type="InterPro" id="IPR035937">
    <property type="entry name" value="FPG_N"/>
</dbReference>
<proteinExistence type="inferred from homology"/>
<dbReference type="InterPro" id="IPR012319">
    <property type="entry name" value="FPG_cat"/>
</dbReference>
<keyword evidence="4" id="KW-0378">Hydrolase</keyword>
<organism evidence="11 12">
    <name type="scientific">Chloropicon roscoffensis</name>
    <dbReference type="NCBI Taxonomy" id="1461544"/>
    <lineage>
        <taxon>Eukaryota</taxon>
        <taxon>Viridiplantae</taxon>
        <taxon>Chlorophyta</taxon>
        <taxon>Chloropicophyceae</taxon>
        <taxon>Chloropicales</taxon>
        <taxon>Chloropicaceae</taxon>
        <taxon>Chloropicon</taxon>
    </lineage>
</organism>
<dbReference type="SUPFAM" id="SSF68906">
    <property type="entry name" value="SAP domain"/>
    <property type="match status" value="1"/>
</dbReference>
<dbReference type="SMART" id="SM01232">
    <property type="entry name" value="H2TH"/>
    <property type="match status" value="1"/>
</dbReference>
<keyword evidence="11" id="KW-0540">Nuclease</keyword>
<dbReference type="Pfam" id="PF02037">
    <property type="entry name" value="SAP"/>
    <property type="match status" value="1"/>
</dbReference>
<dbReference type="Pfam" id="PF06831">
    <property type="entry name" value="H2TH"/>
    <property type="match status" value="1"/>
</dbReference>
<dbReference type="SUPFAM" id="SSF46946">
    <property type="entry name" value="S13-like H2TH domain"/>
    <property type="match status" value="1"/>
</dbReference>
<dbReference type="PANTHER" id="PTHR42697">
    <property type="entry name" value="ENDONUCLEASE 8"/>
    <property type="match status" value="1"/>
</dbReference>
<name>A0AAX4P9Q4_9CHLO</name>
<keyword evidence="11" id="KW-0255">Endonuclease</keyword>
<dbReference type="Proteomes" id="UP001472866">
    <property type="component" value="Chromosome 06"/>
</dbReference>
<dbReference type="SMART" id="SM00513">
    <property type="entry name" value="SAP"/>
    <property type="match status" value="1"/>
</dbReference>
<dbReference type="PANTHER" id="PTHR42697:SF1">
    <property type="entry name" value="ENDONUCLEASE 8"/>
    <property type="match status" value="1"/>
</dbReference>
<dbReference type="SMART" id="SM00898">
    <property type="entry name" value="Fapy_DNA_glyco"/>
    <property type="match status" value="1"/>
</dbReference>
<evidence type="ECO:0000313" key="12">
    <source>
        <dbReference type="Proteomes" id="UP001472866"/>
    </source>
</evidence>
<evidence type="ECO:0000259" key="10">
    <source>
        <dbReference type="PROSITE" id="PS50800"/>
    </source>
</evidence>
<dbReference type="InterPro" id="IPR003034">
    <property type="entry name" value="SAP_dom"/>
</dbReference>
<keyword evidence="8" id="KW-0511">Multifunctional enzyme</keyword>
<evidence type="ECO:0000256" key="8">
    <source>
        <dbReference type="ARBA" id="ARBA00023268"/>
    </source>
</evidence>
<keyword evidence="12" id="KW-1185">Reference proteome</keyword>
<dbReference type="EC" id="4.2.99.18" evidence="2"/>
<comment type="similarity">
    <text evidence="1">Belongs to the FPG family.</text>
</comment>
<dbReference type="Gene3D" id="1.10.720.30">
    <property type="entry name" value="SAP domain"/>
    <property type="match status" value="1"/>
</dbReference>
<evidence type="ECO:0000313" key="11">
    <source>
        <dbReference type="EMBL" id="WZN62823.1"/>
    </source>
</evidence>
<evidence type="ECO:0000256" key="6">
    <source>
        <dbReference type="ARBA" id="ARBA00023204"/>
    </source>
</evidence>